<dbReference type="OrthoDB" id="1653798at2"/>
<dbReference type="Pfam" id="PF04445">
    <property type="entry name" value="SAM_MT"/>
    <property type="match status" value="1"/>
</dbReference>
<evidence type="ECO:0000313" key="1">
    <source>
        <dbReference type="EMBL" id="TWI55246.1"/>
    </source>
</evidence>
<comment type="caution">
    <text evidence="1">The sequence shown here is derived from an EMBL/GenBank/DDBJ whole genome shotgun (WGS) entry which is preliminary data.</text>
</comment>
<name>A0A562QGT4_9BACI</name>
<dbReference type="RefSeq" id="WP_144451041.1">
    <property type="nucleotide sequence ID" value="NZ_VLKZ01000007.1"/>
</dbReference>
<dbReference type="InterPro" id="IPR007536">
    <property type="entry name" value="16SrRNA_methylTrfase_J"/>
</dbReference>
<dbReference type="PANTHER" id="PTHR36112:SF1">
    <property type="entry name" value="RIBOSOMAL RNA SMALL SUBUNIT METHYLTRANSFERASE J"/>
    <property type="match status" value="1"/>
</dbReference>
<dbReference type="Proteomes" id="UP000315711">
    <property type="component" value="Unassembled WGS sequence"/>
</dbReference>
<keyword evidence="1" id="KW-0489">Methyltransferase</keyword>
<dbReference type="AlphaFoldDB" id="A0A562QGT4"/>
<accession>A0A562QGT4</accession>
<protein>
    <submittedName>
        <fullName evidence="1">Putative SAM-dependent methyltransferase</fullName>
    </submittedName>
</protein>
<sequence>MIVTTAGKGADQLHEKAIGFSQKLDCRFVLRNKQSVQELIEQYKEDVLVIGKQKITLHHACGGEPFFYHPNSAMFRVKQFLKTGYDPLVDTAKLTKGMTFLDCTLGLASDSLVAKLAVGKEGRVIGLEANATVAAIVKEGLKTWNEGGPEMLAAMKAIEVIHAKHYDYLLSLEDNSVDVVYFDPMFEQHLSDSTGIKGLKQFACHDDLSEETLRETYRVCSGRIVLKDHWKSTRFDRFPFHVIRRQHSAFHYGYIEKEGKCLNL</sequence>
<dbReference type="PANTHER" id="PTHR36112">
    <property type="entry name" value="RIBOSOMAL RNA SMALL SUBUNIT METHYLTRANSFERASE J"/>
    <property type="match status" value="1"/>
</dbReference>
<dbReference type="SUPFAM" id="SSF53335">
    <property type="entry name" value="S-adenosyl-L-methionine-dependent methyltransferases"/>
    <property type="match status" value="1"/>
</dbReference>
<evidence type="ECO:0000313" key="2">
    <source>
        <dbReference type="Proteomes" id="UP000315711"/>
    </source>
</evidence>
<keyword evidence="2" id="KW-1185">Reference proteome</keyword>
<keyword evidence="1" id="KW-0808">Transferase</keyword>
<organism evidence="1 2">
    <name type="scientific">Halalkalibacter nanhaiisediminis</name>
    <dbReference type="NCBI Taxonomy" id="688079"/>
    <lineage>
        <taxon>Bacteria</taxon>
        <taxon>Bacillati</taxon>
        <taxon>Bacillota</taxon>
        <taxon>Bacilli</taxon>
        <taxon>Bacillales</taxon>
        <taxon>Bacillaceae</taxon>
        <taxon>Halalkalibacter</taxon>
    </lineage>
</organism>
<proteinExistence type="predicted"/>
<dbReference type="EMBL" id="VLKZ01000007">
    <property type="protein sequence ID" value="TWI55246.1"/>
    <property type="molecule type" value="Genomic_DNA"/>
</dbReference>
<reference evidence="1 2" key="1">
    <citation type="journal article" date="2015" name="Stand. Genomic Sci.">
        <title>Genomic Encyclopedia of Bacterial and Archaeal Type Strains, Phase III: the genomes of soil and plant-associated and newly described type strains.</title>
        <authorList>
            <person name="Whitman W.B."/>
            <person name="Woyke T."/>
            <person name="Klenk H.P."/>
            <person name="Zhou Y."/>
            <person name="Lilburn T.G."/>
            <person name="Beck B.J."/>
            <person name="De Vos P."/>
            <person name="Vandamme P."/>
            <person name="Eisen J.A."/>
            <person name="Garrity G."/>
            <person name="Hugenholtz P."/>
            <person name="Kyrpides N.C."/>
        </authorList>
    </citation>
    <scope>NUCLEOTIDE SEQUENCE [LARGE SCALE GENOMIC DNA]</scope>
    <source>
        <strain evidence="1 2">CGMCC 1.10116</strain>
    </source>
</reference>
<dbReference type="GO" id="GO:0008990">
    <property type="term" value="F:rRNA (guanine-N2-)-methyltransferase activity"/>
    <property type="evidence" value="ECO:0007669"/>
    <property type="project" value="InterPro"/>
</dbReference>
<gene>
    <name evidence="1" type="ORF">IQ10_02793</name>
</gene>
<dbReference type="Gene3D" id="3.40.50.150">
    <property type="entry name" value="Vaccinia Virus protein VP39"/>
    <property type="match status" value="1"/>
</dbReference>
<dbReference type="InterPro" id="IPR029063">
    <property type="entry name" value="SAM-dependent_MTases_sf"/>
</dbReference>